<dbReference type="SUPFAM" id="SSF49401">
    <property type="entry name" value="Bacterial adhesins"/>
    <property type="match status" value="1"/>
</dbReference>
<sequence length="413" mass="43761">MQHSFLSAPLFFTLWISQTFAAAIDCNLTGASVSVGGTYTIPNVNMTMPRSPANGYTLIFNVDGARIGNGVKAGCTKATQLRYSLLDAGTALITNYSYSGQINDIYPTSAEGMGMSFNEATSVSKTRFQVWPGSLFMHNIPASTPGYLSTFAMLVHMRLWSTPHFIHPGGAITYTGPTFVAFITPANGGDTISQCPAGSERMPGDTDKTCVILKRQVVISASLTLGTCELEEKNKIVYLGSHDGSGGQSSPWKDASFQLKCPLGYGYGAMHSLATGAYDLSGGYQSHAGVRNKPVTLQINPLNPPIAAVPGTMDLDAIPGRATGYGIQLAWGDSTTQSEPPAKPVNFNTRMKASELNSNFYQADHSGRLPGNRALPVGADSTIALSARYVRIQGATVSAGQANGKIEVLASYE</sequence>
<gene>
    <name evidence="2" type="ORF">I8531_005173</name>
</gene>
<reference evidence="2" key="2">
    <citation type="submission" date="2020-10" db="EMBL/GenBank/DDBJ databases">
        <authorList>
            <consortium name="NCBI Pathogen Detection Project"/>
        </authorList>
    </citation>
    <scope>NUCLEOTIDE SEQUENCE</scope>
    <source>
        <strain evidence="2">CAVp300</strain>
    </source>
</reference>
<evidence type="ECO:0000313" key="2">
    <source>
        <dbReference type="EMBL" id="HAT3584772.1"/>
    </source>
</evidence>
<comment type="caution">
    <text evidence="2">The sequence shown here is derived from an EMBL/GenBank/DDBJ whole genome shotgun (WGS) entry which is preliminary data.</text>
</comment>
<evidence type="ECO:0000256" key="1">
    <source>
        <dbReference type="SAM" id="SignalP"/>
    </source>
</evidence>
<dbReference type="InterPro" id="IPR008966">
    <property type="entry name" value="Adhesion_dom_sf"/>
</dbReference>
<accession>A0A9P3TC00</accession>
<dbReference type="GO" id="GO:0009289">
    <property type="term" value="C:pilus"/>
    <property type="evidence" value="ECO:0007669"/>
    <property type="project" value="InterPro"/>
</dbReference>
<name>A0A9P3TC00_KLUIN</name>
<feature type="chain" id="PRO_5040485814" description="Fimbrial protein" evidence="1">
    <location>
        <begin position="22"/>
        <end position="413"/>
    </location>
</feature>
<evidence type="ECO:0008006" key="4">
    <source>
        <dbReference type="Google" id="ProtNLM"/>
    </source>
</evidence>
<reference evidence="2" key="1">
    <citation type="journal article" date="2018" name="Genome Biol.">
        <title>SKESA: strategic k-mer extension for scrupulous assemblies.</title>
        <authorList>
            <person name="Souvorov A."/>
            <person name="Agarwala R."/>
            <person name="Lipman D.J."/>
        </authorList>
    </citation>
    <scope>NUCLEOTIDE SEQUENCE</scope>
    <source>
        <strain evidence="2">CAVp300</strain>
    </source>
</reference>
<dbReference type="AlphaFoldDB" id="A0A9P3TC00"/>
<feature type="signal peptide" evidence="1">
    <location>
        <begin position="1"/>
        <end position="21"/>
    </location>
</feature>
<evidence type="ECO:0000313" key="3">
    <source>
        <dbReference type="Proteomes" id="UP000867740"/>
    </source>
</evidence>
<dbReference type="EMBL" id="DACSUM010000071">
    <property type="protein sequence ID" value="HAT3584772.1"/>
    <property type="molecule type" value="Genomic_DNA"/>
</dbReference>
<dbReference type="Gene3D" id="2.60.40.1090">
    <property type="entry name" value="Fimbrial-type adhesion domain"/>
    <property type="match status" value="1"/>
</dbReference>
<protein>
    <recommendedName>
        <fullName evidence="4">Fimbrial protein</fullName>
    </recommendedName>
</protein>
<dbReference type="Proteomes" id="UP000867740">
    <property type="component" value="Unassembled WGS sequence"/>
</dbReference>
<organism evidence="2 3">
    <name type="scientific">Kluyvera intermedia</name>
    <name type="common">Enterobacter intermedius</name>
    <dbReference type="NCBI Taxonomy" id="61648"/>
    <lineage>
        <taxon>Bacteria</taxon>
        <taxon>Pseudomonadati</taxon>
        <taxon>Pseudomonadota</taxon>
        <taxon>Gammaproteobacteria</taxon>
        <taxon>Enterobacterales</taxon>
        <taxon>Enterobacteriaceae</taxon>
        <taxon>Kluyvera</taxon>
    </lineage>
</organism>
<dbReference type="GO" id="GO:0007155">
    <property type="term" value="P:cell adhesion"/>
    <property type="evidence" value="ECO:0007669"/>
    <property type="project" value="InterPro"/>
</dbReference>
<dbReference type="RefSeq" id="WP_139153699.1">
    <property type="nucleotide sequence ID" value="NZ_CABMNU010000005.1"/>
</dbReference>
<proteinExistence type="predicted"/>
<keyword evidence="1" id="KW-0732">Signal</keyword>
<dbReference type="InterPro" id="IPR036937">
    <property type="entry name" value="Adhesion_dom_fimbrial_sf"/>
</dbReference>